<sequence length="187" mass="20666">MSFILVFLVIGTLCGFANSDKGGCGIESPSVAAKESNRNSVSTVSETSTQSFDEQRIKCLQYLQSNLKEFMQSVHPPPSKSCTTKPSYPVEEILHKKMLQLMGECSGTEINVKQHVVTEVDPVKKSFEQLVIQKIVLKMARTMINYNLCIQVFGAVPFMGSLCYTQWGAIVVVSRVTAMEIVFKVAS</sequence>
<accession>A0A8J2WFM4</accession>
<evidence type="ECO:0000313" key="3">
    <source>
        <dbReference type="Proteomes" id="UP000789390"/>
    </source>
</evidence>
<name>A0A8J2WFM4_9CRUS</name>
<proteinExistence type="predicted"/>
<evidence type="ECO:0000256" key="1">
    <source>
        <dbReference type="SAM" id="SignalP"/>
    </source>
</evidence>
<keyword evidence="1" id="KW-0732">Signal</keyword>
<organism evidence="2 3">
    <name type="scientific">Daphnia galeata</name>
    <dbReference type="NCBI Taxonomy" id="27404"/>
    <lineage>
        <taxon>Eukaryota</taxon>
        <taxon>Metazoa</taxon>
        <taxon>Ecdysozoa</taxon>
        <taxon>Arthropoda</taxon>
        <taxon>Crustacea</taxon>
        <taxon>Branchiopoda</taxon>
        <taxon>Diplostraca</taxon>
        <taxon>Cladocera</taxon>
        <taxon>Anomopoda</taxon>
        <taxon>Daphniidae</taxon>
        <taxon>Daphnia</taxon>
    </lineage>
</organism>
<dbReference type="OrthoDB" id="10480903at2759"/>
<dbReference type="Proteomes" id="UP000789390">
    <property type="component" value="Unassembled WGS sequence"/>
</dbReference>
<gene>
    <name evidence="2" type="ORF">DGAL_LOCUS8489</name>
</gene>
<comment type="caution">
    <text evidence="2">The sequence shown here is derived from an EMBL/GenBank/DDBJ whole genome shotgun (WGS) entry which is preliminary data.</text>
</comment>
<evidence type="ECO:0000313" key="2">
    <source>
        <dbReference type="EMBL" id="CAH0105465.1"/>
    </source>
</evidence>
<feature type="chain" id="PRO_5035220102" evidence="1">
    <location>
        <begin position="20"/>
        <end position="187"/>
    </location>
</feature>
<protein>
    <submittedName>
        <fullName evidence="2">Uncharacterized protein</fullName>
    </submittedName>
</protein>
<reference evidence="2" key="1">
    <citation type="submission" date="2021-11" db="EMBL/GenBank/DDBJ databases">
        <authorList>
            <person name="Schell T."/>
        </authorList>
    </citation>
    <scope>NUCLEOTIDE SEQUENCE</scope>
    <source>
        <strain evidence="2">M5</strain>
    </source>
</reference>
<keyword evidence="3" id="KW-1185">Reference proteome</keyword>
<feature type="signal peptide" evidence="1">
    <location>
        <begin position="1"/>
        <end position="19"/>
    </location>
</feature>
<dbReference type="AlphaFoldDB" id="A0A8J2WFM4"/>
<dbReference type="EMBL" id="CAKKLH010000190">
    <property type="protein sequence ID" value="CAH0105465.1"/>
    <property type="molecule type" value="Genomic_DNA"/>
</dbReference>